<reference evidence="10" key="1">
    <citation type="submission" date="2016-10" db="EMBL/GenBank/DDBJ databases">
        <authorList>
            <person name="Varghese N."/>
            <person name="Submissions S."/>
        </authorList>
    </citation>
    <scope>NUCLEOTIDE SEQUENCE [LARGE SCALE GENOMIC DNA]</scope>
    <source>
        <strain evidence="10">DSM 17038</strain>
    </source>
</reference>
<feature type="transmembrane region" description="Helical" evidence="7">
    <location>
        <begin position="271"/>
        <end position="289"/>
    </location>
</feature>
<keyword evidence="5 7" id="KW-1133">Transmembrane helix</keyword>
<dbReference type="PRINTS" id="PR01036">
    <property type="entry name" value="TCRTETB"/>
</dbReference>
<dbReference type="InterPro" id="IPR050189">
    <property type="entry name" value="MFS_Efflux_Transporters"/>
</dbReference>
<dbReference type="EMBL" id="FOOX01000010">
    <property type="protein sequence ID" value="SFG81480.1"/>
    <property type="molecule type" value="Genomic_DNA"/>
</dbReference>
<dbReference type="PANTHER" id="PTHR43124:SF3">
    <property type="entry name" value="CHLORAMPHENICOL EFFLUX PUMP RV0191"/>
    <property type="match status" value="1"/>
</dbReference>
<dbReference type="InterPro" id="IPR020846">
    <property type="entry name" value="MFS_dom"/>
</dbReference>
<feature type="transmembrane region" description="Helical" evidence="7">
    <location>
        <begin position="206"/>
        <end position="227"/>
    </location>
</feature>
<feature type="transmembrane region" description="Helical" evidence="7">
    <location>
        <begin position="129"/>
        <end position="155"/>
    </location>
</feature>
<evidence type="ECO:0000256" key="5">
    <source>
        <dbReference type="ARBA" id="ARBA00022989"/>
    </source>
</evidence>
<keyword evidence="10" id="KW-1185">Reference proteome</keyword>
<feature type="transmembrane region" description="Helical" evidence="7">
    <location>
        <begin position="71"/>
        <end position="90"/>
    </location>
</feature>
<feature type="transmembrane region" description="Helical" evidence="7">
    <location>
        <begin position="96"/>
        <end position="117"/>
    </location>
</feature>
<feature type="transmembrane region" description="Helical" evidence="7">
    <location>
        <begin position="42"/>
        <end position="59"/>
    </location>
</feature>
<feature type="transmembrane region" description="Helical" evidence="7">
    <location>
        <begin position="295"/>
        <end position="317"/>
    </location>
</feature>
<comment type="subcellular location">
    <subcellularLocation>
        <location evidence="1">Cell membrane</location>
        <topology evidence="1">Multi-pass membrane protein</topology>
    </subcellularLocation>
</comment>
<feature type="transmembrane region" description="Helical" evidence="7">
    <location>
        <begin position="329"/>
        <end position="353"/>
    </location>
</feature>
<evidence type="ECO:0000256" key="6">
    <source>
        <dbReference type="ARBA" id="ARBA00023136"/>
    </source>
</evidence>
<evidence type="ECO:0000256" key="3">
    <source>
        <dbReference type="ARBA" id="ARBA00022475"/>
    </source>
</evidence>
<dbReference type="Gene3D" id="1.20.1250.20">
    <property type="entry name" value="MFS general substrate transporter like domains"/>
    <property type="match status" value="1"/>
</dbReference>
<dbReference type="STRING" id="341036.SAMN05660649_02777"/>
<dbReference type="RefSeq" id="WP_174549961.1">
    <property type="nucleotide sequence ID" value="NZ_FOOX01000010.1"/>
</dbReference>
<protein>
    <submittedName>
        <fullName evidence="9">Predicted arabinose efflux permease, MFS family</fullName>
    </submittedName>
</protein>
<dbReference type="GO" id="GO:0022857">
    <property type="term" value="F:transmembrane transporter activity"/>
    <property type="evidence" value="ECO:0007669"/>
    <property type="project" value="InterPro"/>
</dbReference>
<sequence>MYKKLLLILGLAGFTVMADNWVVSPILPSIAQNINIPVTRAGLLITAYMIPFGLFQLVFGPLADRYGKRQVINTTMLLFTFATALCAIGVSLTDLAIYRALTGIFAASIMPVSLALIGDVVPMPQRQSAIGTFMGISFLGQGLSMAIGGTIAYFVSWRGVFIIYAGLAVVSTVLLFTAGRKIPSAKNPNSRLLAPYWRLLTNKDSALTYLVVLIEGILIIGSFSYLGAFIEHLYHYNNLYIGLMMTAFGVLAVIGGRLSGKLAAKMGRKRVLSLGLLSATLADVIFYLYGSQLIVLAIGIGLLGLGFMLAHSTLLTIATEFAPQARGTVMSLVAFCFMGGGGLGTALGGRLIAAHSYTWFFSAYALCLALLILLAWLVVPGMVARQQPQPQPGSAK</sequence>
<dbReference type="InterPro" id="IPR036259">
    <property type="entry name" value="MFS_trans_sf"/>
</dbReference>
<evidence type="ECO:0000256" key="1">
    <source>
        <dbReference type="ARBA" id="ARBA00004651"/>
    </source>
</evidence>
<accession>A0A1I2UWP3</accession>
<evidence type="ECO:0000256" key="4">
    <source>
        <dbReference type="ARBA" id="ARBA00022692"/>
    </source>
</evidence>
<organism evidence="9 10">
    <name type="scientific">Desulfotruncus arcticus DSM 17038</name>
    <dbReference type="NCBI Taxonomy" id="1121424"/>
    <lineage>
        <taxon>Bacteria</taxon>
        <taxon>Bacillati</taxon>
        <taxon>Bacillota</taxon>
        <taxon>Clostridia</taxon>
        <taxon>Eubacteriales</taxon>
        <taxon>Desulfallaceae</taxon>
        <taxon>Desulfotruncus</taxon>
    </lineage>
</organism>
<evidence type="ECO:0000256" key="7">
    <source>
        <dbReference type="SAM" id="Phobius"/>
    </source>
</evidence>
<evidence type="ECO:0000259" key="8">
    <source>
        <dbReference type="PROSITE" id="PS50850"/>
    </source>
</evidence>
<dbReference type="AlphaFoldDB" id="A0A1I2UWP3"/>
<feature type="transmembrane region" description="Helical" evidence="7">
    <location>
        <begin position="161"/>
        <end position="179"/>
    </location>
</feature>
<dbReference type="InterPro" id="IPR011701">
    <property type="entry name" value="MFS"/>
</dbReference>
<keyword evidence="2" id="KW-0813">Transport</keyword>
<feature type="domain" description="Major facilitator superfamily (MFS) profile" evidence="8">
    <location>
        <begin position="5"/>
        <end position="383"/>
    </location>
</feature>
<keyword evidence="6 7" id="KW-0472">Membrane</keyword>
<dbReference type="PANTHER" id="PTHR43124">
    <property type="entry name" value="PURINE EFFLUX PUMP PBUE"/>
    <property type="match status" value="1"/>
</dbReference>
<dbReference type="GO" id="GO:0005886">
    <property type="term" value="C:plasma membrane"/>
    <property type="evidence" value="ECO:0007669"/>
    <property type="project" value="UniProtKB-SubCell"/>
</dbReference>
<name>A0A1I2UWP3_9FIRM</name>
<dbReference type="SUPFAM" id="SSF103473">
    <property type="entry name" value="MFS general substrate transporter"/>
    <property type="match status" value="1"/>
</dbReference>
<feature type="transmembrane region" description="Helical" evidence="7">
    <location>
        <begin position="239"/>
        <end position="259"/>
    </location>
</feature>
<keyword evidence="4 7" id="KW-0812">Transmembrane</keyword>
<evidence type="ECO:0000313" key="10">
    <source>
        <dbReference type="Proteomes" id="UP000199337"/>
    </source>
</evidence>
<proteinExistence type="predicted"/>
<feature type="transmembrane region" description="Helical" evidence="7">
    <location>
        <begin position="359"/>
        <end position="379"/>
    </location>
</feature>
<dbReference type="CDD" id="cd17324">
    <property type="entry name" value="MFS_NepI_like"/>
    <property type="match status" value="1"/>
</dbReference>
<evidence type="ECO:0000313" key="9">
    <source>
        <dbReference type="EMBL" id="SFG81480.1"/>
    </source>
</evidence>
<evidence type="ECO:0000256" key="2">
    <source>
        <dbReference type="ARBA" id="ARBA00022448"/>
    </source>
</evidence>
<dbReference type="Proteomes" id="UP000199337">
    <property type="component" value="Unassembled WGS sequence"/>
</dbReference>
<dbReference type="Pfam" id="PF07690">
    <property type="entry name" value="MFS_1"/>
    <property type="match status" value="1"/>
</dbReference>
<keyword evidence="3" id="KW-1003">Cell membrane</keyword>
<dbReference type="PROSITE" id="PS50850">
    <property type="entry name" value="MFS"/>
    <property type="match status" value="1"/>
</dbReference>
<gene>
    <name evidence="9" type="ORF">SAMN05660649_02777</name>
</gene>